<dbReference type="InterPro" id="IPR024072">
    <property type="entry name" value="DHFR-like_dom_sf"/>
</dbReference>
<dbReference type="EMBL" id="JAXDAE010000010">
    <property type="protein sequence ID" value="MDY2587778.1"/>
    <property type="molecule type" value="Genomic_DNA"/>
</dbReference>
<evidence type="ECO:0000259" key="1">
    <source>
        <dbReference type="Pfam" id="PF01872"/>
    </source>
</evidence>
<reference evidence="2 3" key="1">
    <citation type="submission" date="2023-11" db="EMBL/GenBank/DDBJ databases">
        <title>Winogradskyella pelagius sp. nov., isolated from coastal sediment.</title>
        <authorList>
            <person name="Li F."/>
        </authorList>
    </citation>
    <scope>NUCLEOTIDE SEQUENCE [LARGE SCALE GENOMIC DNA]</scope>
    <source>
        <strain evidence="2 3">KCTC 23502</strain>
    </source>
</reference>
<feature type="domain" description="Bacterial bifunctional deaminase-reductase C-terminal" evidence="1">
    <location>
        <begin position="7"/>
        <end position="170"/>
    </location>
</feature>
<evidence type="ECO:0000313" key="2">
    <source>
        <dbReference type="EMBL" id="MDY2587778.1"/>
    </source>
</evidence>
<dbReference type="PANTHER" id="PTHR38011">
    <property type="entry name" value="DIHYDROFOLATE REDUCTASE FAMILY PROTEIN (AFU_ORTHOLOGUE AFUA_8G06820)"/>
    <property type="match status" value="1"/>
</dbReference>
<dbReference type="Pfam" id="PF01872">
    <property type="entry name" value="RibD_C"/>
    <property type="match status" value="1"/>
</dbReference>
<gene>
    <name evidence="2" type="ORF">SNF14_10530</name>
</gene>
<dbReference type="RefSeq" id="WP_320556132.1">
    <property type="nucleotide sequence ID" value="NZ_JAXDAE010000010.1"/>
</dbReference>
<dbReference type="Gene3D" id="3.40.430.10">
    <property type="entry name" value="Dihydrofolate Reductase, subunit A"/>
    <property type="match status" value="1"/>
</dbReference>
<keyword evidence="3" id="KW-1185">Reference proteome</keyword>
<evidence type="ECO:0000313" key="3">
    <source>
        <dbReference type="Proteomes" id="UP001285855"/>
    </source>
</evidence>
<dbReference type="SUPFAM" id="SSF53597">
    <property type="entry name" value="Dihydrofolate reductase-like"/>
    <property type="match status" value="1"/>
</dbReference>
<dbReference type="InterPro" id="IPR002734">
    <property type="entry name" value="RibDG_C"/>
</dbReference>
<dbReference type="InterPro" id="IPR050765">
    <property type="entry name" value="Riboflavin_Biosynth_HTPR"/>
</dbReference>
<protein>
    <submittedName>
        <fullName evidence="2">Dihydrofolate reductase family protein</fullName>
    </submittedName>
</protein>
<proteinExistence type="predicted"/>
<name>A0ABU5EQH3_9FLAO</name>
<sequence>MSKKNSVFIATSLDGYIADKNGGIDWLHTIPNPEHDDLGYVEFNNEIDALVMGRTTFETVCCFDIDWPYDKPVFVLSNKLKGIPEAYKGKAFLVKGTLTEILDQINEKGFNRLYIDGGTTIRSFLKEDLIDEMVITTIPILLGGGASLFSELPNALQFELVGTKTYLNQITQNHYKRKK</sequence>
<dbReference type="PANTHER" id="PTHR38011:SF11">
    <property type="entry name" value="2,5-DIAMINO-6-RIBOSYLAMINO-4(3H)-PYRIMIDINONE 5'-PHOSPHATE REDUCTASE"/>
    <property type="match status" value="1"/>
</dbReference>
<comment type="caution">
    <text evidence="2">The sequence shown here is derived from an EMBL/GenBank/DDBJ whole genome shotgun (WGS) entry which is preliminary data.</text>
</comment>
<dbReference type="Proteomes" id="UP001285855">
    <property type="component" value="Unassembled WGS sequence"/>
</dbReference>
<accession>A0ABU5EQH3</accession>
<organism evidence="2 3">
    <name type="scientific">Winogradskyella aquimaris</name>
    <dbReference type="NCBI Taxonomy" id="864074"/>
    <lineage>
        <taxon>Bacteria</taxon>
        <taxon>Pseudomonadati</taxon>
        <taxon>Bacteroidota</taxon>
        <taxon>Flavobacteriia</taxon>
        <taxon>Flavobacteriales</taxon>
        <taxon>Flavobacteriaceae</taxon>
        <taxon>Winogradskyella</taxon>
    </lineage>
</organism>